<dbReference type="GO" id="GO:0005829">
    <property type="term" value="C:cytosol"/>
    <property type="evidence" value="ECO:0007669"/>
    <property type="project" value="TreeGrafter"/>
</dbReference>
<dbReference type="PANTHER" id="PTHR43421">
    <property type="entry name" value="METALLOPROTEASE PMBA"/>
    <property type="match status" value="1"/>
</dbReference>
<reference evidence="3" key="1">
    <citation type="journal article" date="2021" name="Microb. Physiol.">
        <title>Proteogenomic Insights into the Physiology of Marine, Sulfate-Reducing, Filamentous Desulfonema limicola and Desulfonema magnum.</title>
        <authorList>
            <person name="Schnaars V."/>
            <person name="Wohlbrand L."/>
            <person name="Scheve S."/>
            <person name="Hinrichs C."/>
            <person name="Reinhardt R."/>
            <person name="Rabus R."/>
        </authorList>
    </citation>
    <scope>NUCLEOTIDE SEQUENCE</scope>
    <source>
        <strain evidence="3">4be13</strain>
    </source>
</reference>
<accession>A0A975BUP7</accession>
<dbReference type="GO" id="GO:0006508">
    <property type="term" value="P:proteolysis"/>
    <property type="evidence" value="ECO:0007669"/>
    <property type="project" value="InterPro"/>
</dbReference>
<dbReference type="Pfam" id="PF19289">
    <property type="entry name" value="PmbA_TldD_3rd"/>
    <property type="match status" value="1"/>
</dbReference>
<feature type="domain" description="Metalloprotease TldD/E C-terminal" evidence="1">
    <location>
        <begin position="236"/>
        <end position="442"/>
    </location>
</feature>
<dbReference type="PANTHER" id="PTHR43421:SF1">
    <property type="entry name" value="METALLOPROTEASE PMBA"/>
    <property type="match status" value="1"/>
</dbReference>
<dbReference type="InterPro" id="IPR045569">
    <property type="entry name" value="Metalloprtase-TldD/E_C"/>
</dbReference>
<dbReference type="Pfam" id="PF19290">
    <property type="entry name" value="PmbA_TldD_2nd"/>
    <property type="match status" value="1"/>
</dbReference>
<sequence length="443" mass="48966">MISKNKFALAEWIMDHVLKNGADQAAVSIVEQRRAGVKCRNKKTDQLKESVSRSLSLQIYAKQRYSGYSTNDLRKEFLSKFIREAVATTAYLAKDEYRALPDPKYYPPKNFSSETDLKLCDEDYEKIEMSRRIKTAAEIEEAALAQSDRIISVSAGYSDVCSESVRIHSNGFTGEVRSTAFSMGANVTVKDENDARPEAGFGVSSRFHSELSAAQTVGKEAVQRALRKIGQKKIASGRYDMIVENRAGARLISTLKKAMTGSALQQKSSFLEGMIGRKIASEKLTMTDVPFLEKGFGSRFFDGEGLCARERVMIEKGVLCEYYINTYYGKKLGMDPTSGSSSNTVFECGSKSPEEMIKNIKKGILVTGFIGGNSNSTSGDFSFGIVGALIENGLIVRPVNEMNVSDNARYFWARLAEVGNDPYPYSALRIPSMLFEGVNFSGF</sequence>
<feature type="domain" description="Metalloprotease TldD/E central" evidence="2">
    <location>
        <begin position="125"/>
        <end position="228"/>
    </location>
</feature>
<evidence type="ECO:0000313" key="4">
    <source>
        <dbReference type="Proteomes" id="UP000663722"/>
    </source>
</evidence>
<gene>
    <name evidence="3" type="ORF">dnm_081810</name>
</gene>
<dbReference type="InterPro" id="IPR047657">
    <property type="entry name" value="PmbA"/>
</dbReference>
<evidence type="ECO:0000259" key="1">
    <source>
        <dbReference type="Pfam" id="PF19289"/>
    </source>
</evidence>
<evidence type="ECO:0000259" key="2">
    <source>
        <dbReference type="Pfam" id="PF19290"/>
    </source>
</evidence>
<dbReference type="InterPro" id="IPR035068">
    <property type="entry name" value="TldD/PmbA_N"/>
</dbReference>
<dbReference type="GO" id="GO:0008237">
    <property type="term" value="F:metallopeptidase activity"/>
    <property type="evidence" value="ECO:0007669"/>
    <property type="project" value="InterPro"/>
</dbReference>
<evidence type="ECO:0000313" key="3">
    <source>
        <dbReference type="EMBL" id="QTA92106.1"/>
    </source>
</evidence>
<protein>
    <submittedName>
        <fullName evidence="3">Modulator of DNA gyrase</fullName>
    </submittedName>
</protein>
<dbReference type="SUPFAM" id="SSF111283">
    <property type="entry name" value="Putative modulator of DNA gyrase, PmbA/TldD"/>
    <property type="match status" value="1"/>
</dbReference>
<dbReference type="EMBL" id="CP061800">
    <property type="protein sequence ID" value="QTA92106.1"/>
    <property type="molecule type" value="Genomic_DNA"/>
</dbReference>
<dbReference type="InterPro" id="IPR045570">
    <property type="entry name" value="Metalloprtase-TldD/E_cen_dom"/>
</dbReference>
<dbReference type="InterPro" id="IPR036059">
    <property type="entry name" value="TldD/PmbA_sf"/>
</dbReference>
<dbReference type="Gene3D" id="3.30.2290.10">
    <property type="entry name" value="PmbA/TldD superfamily"/>
    <property type="match status" value="1"/>
</dbReference>
<dbReference type="RefSeq" id="WP_207679614.1">
    <property type="nucleotide sequence ID" value="NZ_CP061800.1"/>
</dbReference>
<dbReference type="AlphaFoldDB" id="A0A975BUP7"/>
<name>A0A975BUP7_9BACT</name>
<proteinExistence type="predicted"/>
<dbReference type="KEGG" id="dmm:dnm_081810"/>
<dbReference type="Proteomes" id="UP000663722">
    <property type="component" value="Chromosome"/>
</dbReference>
<organism evidence="3 4">
    <name type="scientific">Desulfonema magnum</name>
    <dbReference type="NCBI Taxonomy" id="45655"/>
    <lineage>
        <taxon>Bacteria</taxon>
        <taxon>Pseudomonadati</taxon>
        <taxon>Thermodesulfobacteriota</taxon>
        <taxon>Desulfobacteria</taxon>
        <taxon>Desulfobacterales</taxon>
        <taxon>Desulfococcaceae</taxon>
        <taxon>Desulfonema</taxon>
    </lineage>
</organism>
<keyword evidence="4" id="KW-1185">Reference proteome</keyword>